<proteinExistence type="predicted"/>
<sequence>MQKLLMLAALIVAATWFFGGGGRERQKPTPESVAYKVQTVDLQPYDEKNYPKLFLYLGAVRVAGELQDLRRAAAMEAAWDNRCDTVEMSDFSDKTYSSGELTAFVDCRNGFRIWYTQKRGVIQTARN</sequence>
<evidence type="ECO:0000313" key="2">
    <source>
        <dbReference type="Proteomes" id="UP000524492"/>
    </source>
</evidence>
<evidence type="ECO:0000313" key="1">
    <source>
        <dbReference type="EMBL" id="MBB4191795.1"/>
    </source>
</evidence>
<keyword evidence="2" id="KW-1185">Reference proteome</keyword>
<reference evidence="1 2" key="1">
    <citation type="submission" date="2020-08" db="EMBL/GenBank/DDBJ databases">
        <title>Genomic Encyclopedia of Type Strains, Phase IV (KMG-V): Genome sequencing to study the core and pangenomes of soil and plant-associated prokaryotes.</title>
        <authorList>
            <person name="Whitman W."/>
        </authorList>
    </citation>
    <scope>NUCLEOTIDE SEQUENCE [LARGE SCALE GENOMIC DNA]</scope>
    <source>
        <strain evidence="1 2">SEMIA 4074</strain>
    </source>
</reference>
<dbReference type="AlphaFoldDB" id="A0A7W6Q9K4"/>
<accession>A0A7W6Q9K4</accession>
<gene>
    <name evidence="1" type="ORF">GGD53_001948</name>
</gene>
<dbReference type="Proteomes" id="UP000524492">
    <property type="component" value="Unassembled WGS sequence"/>
</dbReference>
<protein>
    <submittedName>
        <fullName evidence="1">Uncharacterized protein</fullName>
    </submittedName>
</protein>
<dbReference type="EMBL" id="JACIFV010000005">
    <property type="protein sequence ID" value="MBB4191795.1"/>
    <property type="molecule type" value="Genomic_DNA"/>
</dbReference>
<comment type="caution">
    <text evidence="1">The sequence shown here is derived from an EMBL/GenBank/DDBJ whole genome shotgun (WGS) entry which is preliminary data.</text>
</comment>
<name>A0A7W6Q9K4_9HYPH</name>
<dbReference type="RefSeq" id="WP_184455274.1">
    <property type="nucleotide sequence ID" value="NZ_JACIFV010000005.1"/>
</dbReference>
<organism evidence="1 2">
    <name type="scientific">Rhizobium aethiopicum</name>
    <dbReference type="NCBI Taxonomy" id="1138170"/>
    <lineage>
        <taxon>Bacteria</taxon>
        <taxon>Pseudomonadati</taxon>
        <taxon>Pseudomonadota</taxon>
        <taxon>Alphaproteobacteria</taxon>
        <taxon>Hyphomicrobiales</taxon>
        <taxon>Rhizobiaceae</taxon>
        <taxon>Rhizobium/Agrobacterium group</taxon>
        <taxon>Rhizobium</taxon>
    </lineage>
</organism>